<dbReference type="Proteomes" id="UP000258102">
    <property type="component" value="Chromosome 1"/>
</dbReference>
<protein>
    <recommendedName>
        <fullName evidence="3">Tc1-like transposase DDE domain-containing protein</fullName>
    </recommendedName>
</protein>
<dbReference type="KEGG" id="ppis:B1L02_12090"/>
<sequence length="74" mass="7980">MSVMKQHLQQISAKTAAGRHAVVLMDGAGWHLASLVTDIDNVAIIKLPPYSDPMYKNSIANCAKTTGICGRVRD</sequence>
<evidence type="ECO:0000313" key="1">
    <source>
        <dbReference type="EMBL" id="AXR01613.1"/>
    </source>
</evidence>
<accession>A0AAD0RNA5</accession>
<organism evidence="1 2">
    <name type="scientific">Pseudoalteromonas piscicida</name>
    <dbReference type="NCBI Taxonomy" id="43662"/>
    <lineage>
        <taxon>Bacteria</taxon>
        <taxon>Pseudomonadati</taxon>
        <taxon>Pseudomonadota</taxon>
        <taxon>Gammaproteobacteria</taxon>
        <taxon>Alteromonadales</taxon>
        <taxon>Pseudoalteromonadaceae</taxon>
        <taxon>Pseudoalteromonas</taxon>
    </lineage>
</organism>
<evidence type="ECO:0008006" key="3">
    <source>
        <dbReference type="Google" id="ProtNLM"/>
    </source>
</evidence>
<evidence type="ECO:0000313" key="2">
    <source>
        <dbReference type="Proteomes" id="UP000258102"/>
    </source>
</evidence>
<name>A0AAD0RNA5_PSEO7</name>
<reference evidence="1 2" key="1">
    <citation type="submission" date="2018-08" db="EMBL/GenBank/DDBJ databases">
        <title>Whole Genome Sequences of Two Pseudoalteromonas piscicida Strains, DE1-A and DE2-A, which Exhibit Strong Antibacterial Activity against Vibrio vulnificus.</title>
        <authorList>
            <person name="Richards G.P."/>
            <person name="Needleman D.S."/>
            <person name="Watson M.A."/>
            <person name="Polson S.W."/>
        </authorList>
    </citation>
    <scope>NUCLEOTIDE SEQUENCE [LARGE SCALE GENOMIC DNA]</scope>
    <source>
        <strain evidence="1 2">DE2-A</strain>
    </source>
</reference>
<proteinExistence type="predicted"/>
<dbReference type="AlphaFoldDB" id="A0AAD0RNA5"/>
<gene>
    <name evidence="1" type="ORF">D0511_05640</name>
</gene>
<dbReference type="EMBL" id="CP031761">
    <property type="protein sequence ID" value="AXR01613.1"/>
    <property type="molecule type" value="Genomic_DNA"/>
</dbReference>